<dbReference type="PANTHER" id="PTHR30222:SF17">
    <property type="entry name" value="SPERMIDINE_PUTRESCINE-BINDING PERIPLASMIC PROTEIN"/>
    <property type="match status" value="1"/>
</dbReference>
<sequence length="359" mass="39729">MTRPMIAAMFGMAVMGSALGSMSVAAADEPTLTIFNWADYLPQDVVDEFEAKHHVRVVQNYYNSNAEMLAKLQSGGDHQYDLAFPSDYFVPRLIKAGLVQPLDGARLTNRSHLLADFRNPSYDPDESYSVPYQWGATGIAYNADALPDLPPDWHALFDPKANPTHPFALLKGDGQFTLSTACAYLNKGYDCIGREDWLAAAKVVGPTLKRANYVGFVGATAALDQLARGVIDVGVVYNGDFARKQVEDPESFRNIRFFIPREGSQRWVDAMVIPAHAPHPELAAAFMNYLLTPEVAARVSNANFYSTPVADAVPLLKPALRDSVATPDEQQRKRLAYTPSLDGQQLQFVQQLWTELRSR</sequence>
<gene>
    <name evidence="8" type="ORF">OQ287_06130</name>
</gene>
<feature type="binding site" evidence="6">
    <location>
        <position position="88"/>
    </location>
    <ligand>
        <name>spermidine</name>
        <dbReference type="ChEBI" id="CHEBI:57834"/>
    </ligand>
</feature>
<evidence type="ECO:0000256" key="4">
    <source>
        <dbReference type="ARBA" id="ARBA00022764"/>
    </source>
</evidence>
<protein>
    <recommendedName>
        <fullName evidence="5">Putrescine-binding periplasmic protein</fullName>
    </recommendedName>
</protein>
<evidence type="ECO:0000256" key="6">
    <source>
        <dbReference type="PIRSR" id="PIRSR019574-1"/>
    </source>
</evidence>
<comment type="function">
    <text evidence="5">Required for the activity of the bacterial periplasmic transport system of putrescine.</text>
</comment>
<evidence type="ECO:0000256" key="1">
    <source>
        <dbReference type="ARBA" id="ARBA00004418"/>
    </source>
</evidence>
<dbReference type="GO" id="GO:0042597">
    <property type="term" value="C:periplasmic space"/>
    <property type="evidence" value="ECO:0007669"/>
    <property type="project" value="UniProtKB-SubCell"/>
</dbReference>
<comment type="caution">
    <text evidence="8">The sequence shown here is derived from an EMBL/GenBank/DDBJ whole genome shotgun (WGS) entry which is preliminary data.</text>
</comment>
<comment type="subcellular location">
    <subcellularLocation>
        <location evidence="1 5">Periplasm</location>
    </subcellularLocation>
</comment>
<keyword evidence="2 5" id="KW-0813">Transport</keyword>
<feature type="chain" id="PRO_5041345349" description="Putrescine-binding periplasmic protein" evidence="7">
    <location>
        <begin position="27"/>
        <end position="359"/>
    </location>
</feature>
<dbReference type="PIRSF" id="PIRSF019574">
    <property type="entry name" value="Periplasmic_polyamine_BP"/>
    <property type="match status" value="1"/>
</dbReference>
<dbReference type="PANTHER" id="PTHR30222">
    <property type="entry name" value="SPERMIDINE/PUTRESCINE-BINDING PERIPLASMIC PROTEIN"/>
    <property type="match status" value="1"/>
</dbReference>
<dbReference type="EMBL" id="JAPIVE010000001">
    <property type="protein sequence ID" value="MCX2523812.1"/>
    <property type="molecule type" value="Genomic_DNA"/>
</dbReference>
<evidence type="ECO:0000256" key="5">
    <source>
        <dbReference type="PIRNR" id="PIRNR019574"/>
    </source>
</evidence>
<organism evidence="8 9">
    <name type="scientific">Larsenimonas rhizosphaerae</name>
    <dbReference type="NCBI Taxonomy" id="2944682"/>
    <lineage>
        <taxon>Bacteria</taxon>
        <taxon>Pseudomonadati</taxon>
        <taxon>Pseudomonadota</taxon>
        <taxon>Gammaproteobacteria</taxon>
        <taxon>Oceanospirillales</taxon>
        <taxon>Halomonadaceae</taxon>
        <taxon>Larsenimonas</taxon>
    </lineage>
</organism>
<dbReference type="Pfam" id="PF13416">
    <property type="entry name" value="SBP_bac_8"/>
    <property type="match status" value="1"/>
</dbReference>
<dbReference type="InterPro" id="IPR006059">
    <property type="entry name" value="SBP"/>
</dbReference>
<dbReference type="Gene3D" id="3.40.190.10">
    <property type="entry name" value="Periplasmic binding protein-like II"/>
    <property type="match status" value="2"/>
</dbReference>
<dbReference type="InterPro" id="IPR001188">
    <property type="entry name" value="Sperm_putr-bd"/>
</dbReference>
<dbReference type="SUPFAM" id="SSF53850">
    <property type="entry name" value="Periplasmic binding protein-like II"/>
    <property type="match status" value="1"/>
</dbReference>
<dbReference type="Proteomes" id="UP001165678">
    <property type="component" value="Unassembled WGS sequence"/>
</dbReference>
<dbReference type="AlphaFoldDB" id="A0AA41ZFF4"/>
<dbReference type="GO" id="GO:0019808">
    <property type="term" value="F:polyamine binding"/>
    <property type="evidence" value="ECO:0007669"/>
    <property type="project" value="InterPro"/>
</dbReference>
<comment type="similarity">
    <text evidence="5">Belongs to the bacterial solute-binding protein PotD/PotF family.</text>
</comment>
<feature type="signal peptide" evidence="7">
    <location>
        <begin position="1"/>
        <end position="26"/>
    </location>
</feature>
<keyword evidence="3 7" id="KW-0732">Signal</keyword>
<dbReference type="PRINTS" id="PR00909">
    <property type="entry name" value="SPERMDNBNDNG"/>
</dbReference>
<evidence type="ECO:0000256" key="3">
    <source>
        <dbReference type="ARBA" id="ARBA00022729"/>
    </source>
</evidence>
<keyword evidence="4 5" id="KW-0574">Periplasm</keyword>
<accession>A0AA41ZFF4</accession>
<dbReference type="GO" id="GO:0015846">
    <property type="term" value="P:polyamine transport"/>
    <property type="evidence" value="ECO:0007669"/>
    <property type="project" value="InterPro"/>
</dbReference>
<name>A0AA41ZFF4_9GAMM</name>
<proteinExistence type="inferred from homology"/>
<evidence type="ECO:0000256" key="7">
    <source>
        <dbReference type="SAM" id="SignalP"/>
    </source>
</evidence>
<reference evidence="8" key="1">
    <citation type="submission" date="2022-11" db="EMBL/GenBank/DDBJ databases">
        <title>Larsenimonas rhizosphaerae sp. nov., isolated from a tidal mudflat.</title>
        <authorList>
            <person name="Lee S.D."/>
            <person name="Kim I.S."/>
        </authorList>
    </citation>
    <scope>NUCLEOTIDE SEQUENCE</scope>
    <source>
        <strain evidence="8">GH2-1</strain>
    </source>
</reference>
<keyword evidence="9" id="KW-1185">Reference proteome</keyword>
<evidence type="ECO:0000313" key="9">
    <source>
        <dbReference type="Proteomes" id="UP001165678"/>
    </source>
</evidence>
<dbReference type="RefSeq" id="WP_265895842.1">
    <property type="nucleotide sequence ID" value="NZ_JAPIVE010000001.1"/>
</dbReference>
<evidence type="ECO:0000313" key="8">
    <source>
        <dbReference type="EMBL" id="MCX2523812.1"/>
    </source>
</evidence>
<evidence type="ECO:0000256" key="2">
    <source>
        <dbReference type="ARBA" id="ARBA00022448"/>
    </source>
</evidence>
<dbReference type="CDD" id="cd13590">
    <property type="entry name" value="PBP2_PotD_PotF_like"/>
    <property type="match status" value="1"/>
</dbReference>